<organism evidence="7 8">
    <name type="scientific">Carnegiea gigantea</name>
    <dbReference type="NCBI Taxonomy" id="171969"/>
    <lineage>
        <taxon>Eukaryota</taxon>
        <taxon>Viridiplantae</taxon>
        <taxon>Streptophyta</taxon>
        <taxon>Embryophyta</taxon>
        <taxon>Tracheophyta</taxon>
        <taxon>Spermatophyta</taxon>
        <taxon>Magnoliopsida</taxon>
        <taxon>eudicotyledons</taxon>
        <taxon>Gunneridae</taxon>
        <taxon>Pentapetalae</taxon>
        <taxon>Caryophyllales</taxon>
        <taxon>Cactineae</taxon>
        <taxon>Cactaceae</taxon>
        <taxon>Cactoideae</taxon>
        <taxon>Echinocereeae</taxon>
        <taxon>Carnegiea</taxon>
    </lineage>
</organism>
<keyword evidence="2" id="KW-0805">Transcription regulation</keyword>
<accession>A0A9Q1GIK3</accession>
<proteinExistence type="predicted"/>
<dbReference type="OrthoDB" id="551907at2759"/>
<keyword evidence="8" id="KW-1185">Reference proteome</keyword>
<dbReference type="PANTHER" id="PTHR31314:SF168">
    <property type="entry name" value="MYB-LIKE HTH TRANSCRIPTIONAL REGULATOR FAMILY PROTEIN"/>
    <property type="match status" value="1"/>
</dbReference>
<evidence type="ECO:0000256" key="5">
    <source>
        <dbReference type="SAM" id="MobiDB-lite"/>
    </source>
</evidence>
<feature type="compositionally biased region" description="Basic and acidic residues" evidence="5">
    <location>
        <begin position="339"/>
        <end position="355"/>
    </location>
</feature>
<dbReference type="Pfam" id="PF00249">
    <property type="entry name" value="Myb_DNA-binding"/>
    <property type="match status" value="1"/>
</dbReference>
<evidence type="ECO:0000256" key="3">
    <source>
        <dbReference type="ARBA" id="ARBA00023163"/>
    </source>
</evidence>
<dbReference type="InterPro" id="IPR001005">
    <property type="entry name" value="SANT/Myb"/>
</dbReference>
<gene>
    <name evidence="7" type="ORF">Cgig2_014222</name>
</gene>
<feature type="region of interest" description="Disordered" evidence="5">
    <location>
        <begin position="337"/>
        <end position="364"/>
    </location>
</feature>
<protein>
    <recommendedName>
        <fullName evidence="6">HTH myb-type domain-containing protein</fullName>
    </recommendedName>
</protein>
<reference evidence="7" key="1">
    <citation type="submission" date="2022-04" db="EMBL/GenBank/DDBJ databases">
        <title>Carnegiea gigantea Genome sequencing and assembly v2.</title>
        <authorList>
            <person name="Copetti D."/>
            <person name="Sanderson M.J."/>
            <person name="Burquez A."/>
            <person name="Wojciechowski M.F."/>
        </authorList>
    </citation>
    <scope>NUCLEOTIDE SEQUENCE</scope>
    <source>
        <strain evidence="7">SGP5-SGP5p</strain>
        <tissue evidence="7">Aerial part</tissue>
    </source>
</reference>
<evidence type="ECO:0000313" key="8">
    <source>
        <dbReference type="Proteomes" id="UP001153076"/>
    </source>
</evidence>
<comment type="subcellular location">
    <subcellularLocation>
        <location evidence="1">Nucleus</location>
    </subcellularLocation>
</comment>
<dbReference type="InterPro" id="IPR006447">
    <property type="entry name" value="Myb_dom_plants"/>
</dbReference>
<evidence type="ECO:0000256" key="2">
    <source>
        <dbReference type="ARBA" id="ARBA00023015"/>
    </source>
</evidence>
<name>A0A9Q1GIK3_9CARY</name>
<dbReference type="InterPro" id="IPR017930">
    <property type="entry name" value="Myb_dom"/>
</dbReference>
<dbReference type="GO" id="GO:0003700">
    <property type="term" value="F:DNA-binding transcription factor activity"/>
    <property type="evidence" value="ECO:0007669"/>
    <property type="project" value="InterPro"/>
</dbReference>
<dbReference type="InterPro" id="IPR046955">
    <property type="entry name" value="PHR1-like"/>
</dbReference>
<dbReference type="InterPro" id="IPR009057">
    <property type="entry name" value="Homeodomain-like_sf"/>
</dbReference>
<dbReference type="Proteomes" id="UP001153076">
    <property type="component" value="Unassembled WGS sequence"/>
</dbReference>
<dbReference type="GO" id="GO:0003677">
    <property type="term" value="F:DNA binding"/>
    <property type="evidence" value="ECO:0007669"/>
    <property type="project" value="InterPro"/>
</dbReference>
<keyword evidence="3" id="KW-0804">Transcription</keyword>
<dbReference type="GO" id="GO:0005634">
    <property type="term" value="C:nucleus"/>
    <property type="evidence" value="ECO:0007669"/>
    <property type="project" value="UniProtKB-SubCell"/>
</dbReference>
<keyword evidence="4" id="KW-0539">Nucleus</keyword>
<dbReference type="PANTHER" id="PTHR31314">
    <property type="entry name" value="MYB FAMILY TRANSCRIPTION FACTOR PHL7-LIKE"/>
    <property type="match status" value="1"/>
</dbReference>
<evidence type="ECO:0000256" key="4">
    <source>
        <dbReference type="ARBA" id="ARBA00023242"/>
    </source>
</evidence>
<dbReference type="AlphaFoldDB" id="A0A9Q1GIK3"/>
<comment type="caution">
    <text evidence="7">The sequence shown here is derived from an EMBL/GenBank/DDBJ whole genome shotgun (WGS) entry which is preliminary data.</text>
</comment>
<dbReference type="FunFam" id="1.10.10.60:FF:000002">
    <property type="entry name" value="Myb family transcription factor"/>
    <property type="match status" value="1"/>
</dbReference>
<dbReference type="SUPFAM" id="SSF46689">
    <property type="entry name" value="Homeodomain-like"/>
    <property type="match status" value="1"/>
</dbReference>
<sequence length="364" mass="41823">MEGSNNNQNVECSKTNYLSEQQGDQDEDESKNEGLSQGEMRSSNNGGGSSSNSTIEESTNEKKAKNPTVRPYVRSKTPRLRWTSDLHLRFVHAVERLGGQDKATPKLVLQLMNIKGLSIAHVKSHLQMYRSKKAEDHGQDFACGQRHLFESGDCNIFNLSQFPVVQRYSSIQSSSFRCQPVTWTSDQTWMHNPFKVESMDPRASDKQWLRFQHERHPQQGIEQRHHQVEPIHFKQGWNSPILTPTVEDPSPVLPNIHQELPKHKRPISDNLQNRMSVKRKRMDLDHVDLDLSLKLTRRDNFEDENHNRQQKSDEDIDRSCLSLSFHQAPSSKLLSLMAKDGDDDHSGSNKPEYERGTSTLDLTF</sequence>
<dbReference type="PROSITE" id="PS51294">
    <property type="entry name" value="HTH_MYB"/>
    <property type="match status" value="1"/>
</dbReference>
<evidence type="ECO:0000313" key="7">
    <source>
        <dbReference type="EMBL" id="KAJ8419760.1"/>
    </source>
</evidence>
<dbReference type="NCBIfam" id="TIGR01557">
    <property type="entry name" value="myb_SHAQKYF"/>
    <property type="match status" value="1"/>
</dbReference>
<evidence type="ECO:0000259" key="6">
    <source>
        <dbReference type="PROSITE" id="PS51294"/>
    </source>
</evidence>
<dbReference type="Gene3D" id="1.10.10.60">
    <property type="entry name" value="Homeodomain-like"/>
    <property type="match status" value="1"/>
</dbReference>
<feature type="compositionally biased region" description="Polar residues" evidence="5">
    <location>
        <begin position="1"/>
        <end position="22"/>
    </location>
</feature>
<feature type="domain" description="HTH myb-type" evidence="6">
    <location>
        <begin position="74"/>
        <end position="134"/>
    </location>
</feature>
<feature type="region of interest" description="Disordered" evidence="5">
    <location>
        <begin position="1"/>
        <end position="76"/>
    </location>
</feature>
<evidence type="ECO:0000256" key="1">
    <source>
        <dbReference type="ARBA" id="ARBA00004123"/>
    </source>
</evidence>
<dbReference type="EMBL" id="JAKOGI010004473">
    <property type="protein sequence ID" value="KAJ8419760.1"/>
    <property type="molecule type" value="Genomic_DNA"/>
</dbReference>